<evidence type="ECO:0000256" key="1">
    <source>
        <dbReference type="PIRSR" id="PIRSR011396-1"/>
    </source>
</evidence>
<dbReference type="InterPro" id="IPR006905">
    <property type="entry name" value="Flavin_halogenase"/>
</dbReference>
<keyword evidence="3" id="KW-0472">Membrane</keyword>
<feature type="binding site" evidence="2">
    <location>
        <position position="84"/>
    </location>
    <ligand>
        <name>7-chloro-L-tryptophan</name>
        <dbReference type="ChEBI" id="CHEBI:58713"/>
    </ligand>
</feature>
<dbReference type="SUPFAM" id="SSF51905">
    <property type="entry name" value="FAD/NAD(P)-binding domain"/>
    <property type="match status" value="1"/>
</dbReference>
<keyword evidence="5" id="KW-1185">Reference proteome</keyword>
<dbReference type="Pfam" id="PF04820">
    <property type="entry name" value="Trp_halogenase"/>
    <property type="match status" value="1"/>
</dbReference>
<keyword evidence="2" id="KW-0547">Nucleotide-binding</keyword>
<dbReference type="Gene3D" id="3.50.50.60">
    <property type="entry name" value="FAD/NAD(P)-binding domain"/>
    <property type="match status" value="1"/>
</dbReference>
<evidence type="ECO:0000256" key="3">
    <source>
        <dbReference type="SAM" id="Phobius"/>
    </source>
</evidence>
<protein>
    <submittedName>
        <fullName evidence="4">Tryptophan halogenase</fullName>
    </submittedName>
</protein>
<dbReference type="Proteomes" id="UP000430272">
    <property type="component" value="Unassembled WGS sequence"/>
</dbReference>
<keyword evidence="3" id="KW-1133">Transmembrane helix</keyword>
<gene>
    <name evidence="4" type="ORF">GRI47_03450</name>
</gene>
<evidence type="ECO:0000313" key="4">
    <source>
        <dbReference type="EMBL" id="MXO53067.1"/>
    </source>
</evidence>
<dbReference type="RefSeq" id="WP_160659965.1">
    <property type="nucleotide sequence ID" value="NZ_BAABDV010000001.1"/>
</dbReference>
<dbReference type="OrthoDB" id="462203at2"/>
<dbReference type="EMBL" id="WTYD01000001">
    <property type="protein sequence ID" value="MXO53067.1"/>
    <property type="molecule type" value="Genomic_DNA"/>
</dbReference>
<keyword evidence="2" id="KW-0274">FAD</keyword>
<dbReference type="InterPro" id="IPR033856">
    <property type="entry name" value="Trp_halogen"/>
</dbReference>
<dbReference type="PIRSF" id="PIRSF011396">
    <property type="entry name" value="Trp_halogenase"/>
    <property type="match status" value="1"/>
</dbReference>
<dbReference type="InterPro" id="IPR036188">
    <property type="entry name" value="FAD/NAD-bd_sf"/>
</dbReference>
<feature type="binding site" evidence="2">
    <location>
        <begin position="21"/>
        <end position="24"/>
    </location>
    <ligand>
        <name>FAD</name>
        <dbReference type="ChEBI" id="CHEBI:57692"/>
    </ligand>
</feature>
<accession>A0A844Y6P1</accession>
<feature type="binding site" evidence="2">
    <location>
        <position position="347"/>
    </location>
    <ligand>
        <name>FAD</name>
        <dbReference type="ChEBI" id="CHEBI:57692"/>
    </ligand>
</feature>
<keyword evidence="2" id="KW-0285">Flavoprotein</keyword>
<dbReference type="PANTHER" id="PTHR43747">
    <property type="entry name" value="FAD-BINDING PROTEIN"/>
    <property type="match status" value="1"/>
</dbReference>
<dbReference type="GO" id="GO:0004497">
    <property type="term" value="F:monooxygenase activity"/>
    <property type="evidence" value="ECO:0007669"/>
    <property type="project" value="InterPro"/>
</dbReference>
<feature type="binding site" evidence="2">
    <location>
        <position position="343"/>
    </location>
    <ligand>
        <name>L-tryptophan</name>
        <dbReference type="ChEBI" id="CHEBI:57912"/>
    </ligand>
</feature>
<name>A0A844Y6P1_9SPHN</name>
<reference evidence="4 5" key="1">
    <citation type="submission" date="2019-12" db="EMBL/GenBank/DDBJ databases">
        <title>Genomic-based taxomic classification of the family Erythrobacteraceae.</title>
        <authorList>
            <person name="Xu L."/>
        </authorList>
    </citation>
    <scope>NUCLEOTIDE SEQUENCE [LARGE SCALE GENOMIC DNA]</scope>
    <source>
        <strain evidence="4 5">JCM 17468</strain>
    </source>
</reference>
<evidence type="ECO:0000256" key="2">
    <source>
        <dbReference type="PIRSR" id="PIRSR011396-2"/>
    </source>
</evidence>
<feature type="active site" evidence="1">
    <location>
        <position position="84"/>
    </location>
</feature>
<proteinExistence type="predicted"/>
<feature type="binding site" evidence="2">
    <location>
        <position position="334"/>
    </location>
    <ligand>
        <name>FAD</name>
        <dbReference type="ChEBI" id="CHEBI:57692"/>
    </ligand>
</feature>
<dbReference type="AlphaFoldDB" id="A0A844Y6P1"/>
<keyword evidence="3" id="KW-0812">Transmembrane</keyword>
<comment type="caution">
    <text evidence="4">The sequence shown here is derived from an EMBL/GenBank/DDBJ whole genome shotgun (WGS) entry which is preliminary data.</text>
</comment>
<feature type="transmembrane region" description="Helical" evidence="3">
    <location>
        <begin position="12"/>
        <end position="32"/>
    </location>
</feature>
<dbReference type="PANTHER" id="PTHR43747:SF4">
    <property type="entry name" value="FLAVIN-DEPENDENT TRYPTOPHAN HALOGENASE"/>
    <property type="match status" value="1"/>
</dbReference>
<dbReference type="InterPro" id="IPR050816">
    <property type="entry name" value="Flavin-dep_Halogenase_NPB"/>
</dbReference>
<dbReference type="GO" id="GO:0000166">
    <property type="term" value="F:nucleotide binding"/>
    <property type="evidence" value="ECO:0007669"/>
    <property type="project" value="UniProtKB-KW"/>
</dbReference>
<evidence type="ECO:0000313" key="5">
    <source>
        <dbReference type="Proteomes" id="UP000430272"/>
    </source>
</evidence>
<sequence>MTVMQQSQRDTAPLSIAIAGGGTAGWMAAAALSRLTGCRVTLVESDAIGTVGVGEATIPQIRLFNRSLGIDESEFLRETRGTFKLGIEFAGWRKPGESYMHAFGNLGRGAGLLPFHQLWLRGRELGVAGDLSAYSLNEVAARAGRMEMWPTGQGPDLPWAYHFDASLYAAFLRRFAEARGAVRVEGRIASVDRDTDSGDIQSLALDSGERIEADFFLDCTGFRALLSGASADFEDWSHWLPCDRAIALPSAGDGEPVPFTRATAHTAGWQWRIPLQHRTGNGLVYCSEYLSDDEAEATLRAHLDGEALGEPNRLRFTTGMRGAPWSGNCLALGLAAGFLEPLESTSIHLIQSGIARFLAMLPRRGATHVMAEEFNRQSRFEWESVRDFLILHYAANERHGEAFWDRCRTMTLPDSLSARLDLFRATGYLHREHEELFTEPGWVQVLVGQGILPHDTHPNADALDPSGLARLLGEIESGIASLVDRMPTHAEFLRRHCAPQASSRPAAMMETAR</sequence>
<organism evidence="4 5">
    <name type="scientific">Qipengyuania pelagi</name>
    <dbReference type="NCBI Taxonomy" id="994320"/>
    <lineage>
        <taxon>Bacteria</taxon>
        <taxon>Pseudomonadati</taxon>
        <taxon>Pseudomonadota</taxon>
        <taxon>Alphaproteobacteria</taxon>
        <taxon>Sphingomonadales</taxon>
        <taxon>Erythrobacteraceae</taxon>
        <taxon>Qipengyuania</taxon>
    </lineage>
</organism>